<evidence type="ECO:0000256" key="1">
    <source>
        <dbReference type="SAM" id="SignalP"/>
    </source>
</evidence>
<keyword evidence="1" id="KW-0732">Signal</keyword>
<dbReference type="OrthoDB" id="3018247at2759"/>
<reference evidence="2" key="1">
    <citation type="submission" date="2022-07" db="EMBL/GenBank/DDBJ databases">
        <title>The genome of Lyophyllum shimeji provides insight into the initial evolution of ectomycorrhizal fungal genome.</title>
        <authorList>
            <person name="Kobayashi Y."/>
            <person name="Shibata T."/>
            <person name="Hirakawa H."/>
            <person name="Shigenobu S."/>
            <person name="Nishiyama T."/>
            <person name="Yamada A."/>
            <person name="Hasebe M."/>
            <person name="Kawaguchi M."/>
        </authorList>
    </citation>
    <scope>NUCLEOTIDE SEQUENCE</scope>
    <source>
        <strain evidence="2">AT787</strain>
    </source>
</reference>
<accession>A0A9P3PET5</accession>
<evidence type="ECO:0000313" key="3">
    <source>
        <dbReference type="Proteomes" id="UP001063166"/>
    </source>
</evidence>
<evidence type="ECO:0000313" key="2">
    <source>
        <dbReference type="EMBL" id="GLB34670.1"/>
    </source>
</evidence>
<feature type="signal peptide" evidence="1">
    <location>
        <begin position="1"/>
        <end position="18"/>
    </location>
</feature>
<proteinExistence type="predicted"/>
<gene>
    <name evidence="2" type="ORF">LshimejAT787_0202350</name>
</gene>
<comment type="caution">
    <text evidence="2">The sequence shown here is derived from an EMBL/GenBank/DDBJ whole genome shotgun (WGS) entry which is preliminary data.</text>
</comment>
<name>A0A9P3PET5_LYOSH</name>
<dbReference type="AlphaFoldDB" id="A0A9P3PET5"/>
<sequence length="132" mass="14146">MFLSKYLIVLTAIVVASASPAVKRQDPQGPLCHYVVTPATFPGEVGLDTEMSYAIGRELAVEVPSHTINSSGCTTEPQDDGTYNVQCRMSAVGLTDAETAALIETWTGKVVQGSPQNGFIQWTIDEVHCDAE</sequence>
<protein>
    <submittedName>
        <fullName evidence="2">Uncharacterized protein</fullName>
    </submittedName>
</protein>
<dbReference type="Proteomes" id="UP001063166">
    <property type="component" value="Unassembled WGS sequence"/>
</dbReference>
<organism evidence="2 3">
    <name type="scientific">Lyophyllum shimeji</name>
    <name type="common">Hon-shimeji</name>
    <name type="synonym">Tricholoma shimeji</name>
    <dbReference type="NCBI Taxonomy" id="47721"/>
    <lineage>
        <taxon>Eukaryota</taxon>
        <taxon>Fungi</taxon>
        <taxon>Dikarya</taxon>
        <taxon>Basidiomycota</taxon>
        <taxon>Agaricomycotina</taxon>
        <taxon>Agaricomycetes</taxon>
        <taxon>Agaricomycetidae</taxon>
        <taxon>Agaricales</taxon>
        <taxon>Tricholomatineae</taxon>
        <taxon>Lyophyllaceae</taxon>
        <taxon>Lyophyllum</taxon>
    </lineage>
</organism>
<keyword evidence="3" id="KW-1185">Reference proteome</keyword>
<dbReference type="EMBL" id="BRPK01000002">
    <property type="protein sequence ID" value="GLB34670.1"/>
    <property type="molecule type" value="Genomic_DNA"/>
</dbReference>
<feature type="chain" id="PRO_5040435402" evidence="1">
    <location>
        <begin position="19"/>
        <end position="132"/>
    </location>
</feature>